<dbReference type="SMART" id="SM01169">
    <property type="entry name" value="DUF1943"/>
    <property type="match status" value="1"/>
</dbReference>
<feature type="chain" id="PRO_5045821551" evidence="6">
    <location>
        <begin position="18"/>
        <end position="2378"/>
    </location>
</feature>
<dbReference type="Pfam" id="PF01347">
    <property type="entry name" value="Vitellogenin_N"/>
    <property type="match status" value="1"/>
</dbReference>
<dbReference type="SUPFAM" id="SSF56968">
    <property type="entry name" value="Lipovitellin-phosvitin complex, beta-sheet shell regions"/>
    <property type="match status" value="2"/>
</dbReference>
<dbReference type="PROSITE" id="PS51211">
    <property type="entry name" value="VITELLOGENIN"/>
    <property type="match status" value="1"/>
</dbReference>
<dbReference type="InterPro" id="IPR050733">
    <property type="entry name" value="Vitellogenin/Apolipophorin"/>
</dbReference>
<dbReference type="Pfam" id="PF09172">
    <property type="entry name" value="Vit_open_b-sht"/>
    <property type="match status" value="1"/>
</dbReference>
<evidence type="ECO:0000313" key="9">
    <source>
        <dbReference type="Proteomes" id="UP000694941"/>
    </source>
</evidence>
<sequence length="2378" mass="274715">MWLICFIITIVFTTLSGHVLDYNKWYHYHYAAEIARPVLDTGSPRTNLFLACEVIIAGTGIFLFEMKLNLCSLTLKEGRTPNGKILRKKTMLFDLSLYPLYFLLDEHGISEVFTNSKEKENSVNLKKGILSAFNVLKVDILTNTERIVKNRRDLYGICSWKIIPTVGDNGEHIRILKNIFDDCSFESSSDLQKVAFWVSILNKLGIFKEFASSSVECSYEAYAQDFRVNKITCFQDLNIQLSVFNISETRMRYRLQLKNWGRSKSHENILTRNNSGLLRSTLLMKSLDRIFRIPKNPVNKILSELTILSQSQFRLSTLQLFRDFVVQLHLTTDVQPLVDSVESCQFFETPMTCTKAIKDAAFTLLKDALFQCCTLHCAKGLLSLVARGYYFSLHELNFMFFPCIDLKGQTDHQILLQIMEFCQKTHLQGCWLSLGNIIRKLKDKNKVDLDENKKIIEIVTWIYHNLDHHLNVTSTNVSEKSKGDKQTIHLLTMLKVTQNIGEIVQEKFPEVTEIFLKAAKNKKFPVYLQTWVIQALERMNTDKIYQELCDILKDAGEALELRISIYKLLFKQKVESDLFFEDLKDVIENEDKGEFKSYIAWDIICRIDELQDYLADHFVLEHGATFHSSKSVLLERLKMLLDTTSLTVENKTDLDLEGKLAFVHGNLHLSDMLGVHWDSVKITNDFSYFAVFNVTIKLFEHMVHLFETGTFGNDWKTLMDLPMRDSFFEEPVFFIKKWVKQFFLFFSNKPEKDTSHIINEKLKFLRFLQENIKNWHHKLFHSDRLEMPSLLHYLKLLGRDIGLFTFQDIKEYAEIIFRQLQKEKQDFYYNTTRIIELVDLNYRFPTIIGWPLLLKFNALLGVSPQVYTHAHFSFKSNQEKTFSGSFFLLPSAGFTVTNQVMLDVPYMTWTGIQSNQSLYMSTQWEFTLDVVNRHEYKLSVKEPKKEQEYFKVFHTIHYIKFEHEKEMPEEKLGMEQMEIEKEGSKSKKGRSTDEIKECKKRKIAEEEYKERIVGEWCTSDSLSAVLGRQACYRNSLIEVEGLPPCSFIITSSTWSFVSKSYDNELDNYNVIYTHLPSNKGIFSSTIKLFATGSMYRREINLKLEADLIKREGTVQVSAPEWPWWKLYVSTYSLQKNLTSGCYSLVLFEFTEGKKYKISYSSEKSQKRDIIYRNETRQIIHVLTDLKHKKVEFETPYSSYSCEKRNMLQHRSKTAEVVFSYESLDHSNNLEWLVKVFPSEFWDGKNKIWVKLRASWEEQESFYTLTTPNSDFQMCSTSSSIDRYSLRSVKIVHARRLLEDSRTLAEIMYLSRNLLSTSKDVSLYIVSFPEFSWILKSTSSENNNGTLKQNFWNLCKVAGVTSLKKILEEESSQAEQHGRCKDRIKLHVTRNVNFKDLKYATRHLTNTTKFTIDSEYMKGSSTSVSCTFFLPNNEEVVQFQGVYKNFESTSKSYFRSFYEDSKLLIFPADIIIKSHSHYAVLPNRQVVITHKSTLNQISTGRGTVYDLTFDQTRSRCAAFKLQHSFLSSAVNFSSSIVKQCKSKSSSGSLMFISINTASEMWDMLNSELQQVFDFDNPGGESMNFSHPFLTINVTGRWNQGKDALFHEKKAIFTSETSILPSMIWNFSRNKLGWNFSISDKETVDQLFRIFVKSNQNDNFIIYFGKVYKMEDLVEQHFLKLSYISPYLERIYLHGTVDTEYIKHLATKANCSISALMNWLVKVFENEEHKLNQMLIPVIKSSVAQCFKNIGKKVRESKEEIQEYWLKSESAYQPWISLINNLVDEREFIISWLEGCLPDGKITSFQALTTLLTLVPMDLLKLQSHSQGNTTAFSVGVKHFAIWKKLVKATCFIPTATCQPENKTTTERQAMKKKVAVLCSTEHVSTFDGVSFSLSHFWPNNCAYLLAHDLWEEDFSVVLNNSSLLVVTSEGMVELLLGGHILVNGSAEQLSFPVEFGLKYPLRITRLDKFIHLKVKGLNIGCHSDRLMCAFSVDEDCYTGVFGLLGNIQCKTMKNYLPGTRSSALKNLAQHLRNYEMSNNDCCVKDGNSMNIWLQQPLNKEKSCPVRSRCPFRKSHTHKLKAQDDCYEYPAESKCSFQEKQSNSLMENMFKTLVNFCGDKPLSGTCHEETTSNSDAIMSGDVSEVQLVIILDGHTSIKCFGDFMPWQGLENLLNLTKNALTSSGFKTIKYALVSFGGKGVYHQPHLHFFNSSHWMSHHDFVILWNSNVCLLQVRLKTSNWPKVEPIEALNYLVETVSFTKKAVKMIWFITDDDGEAKNSPILPTNRRVMDFLKQSDITLYSFFPYSSLWHTGVVGIKKDGFAVSNRHPTESVETPHNAYTDLTFFSGGVTFSQECLYINATNCNLIASMITSKAKEKSSV</sequence>
<feature type="domain" description="VWFD" evidence="8">
    <location>
        <begin position="1872"/>
        <end position="2042"/>
    </location>
</feature>
<dbReference type="InterPro" id="IPR015255">
    <property type="entry name" value="Vitellinogen_open_b-sht"/>
</dbReference>
<dbReference type="GeneID" id="106461405"/>
<dbReference type="Gene3D" id="2.20.80.10">
    <property type="entry name" value="Lipovitellin-phosvitin complex, chain A, domain 4"/>
    <property type="match status" value="1"/>
</dbReference>
<evidence type="ECO:0000256" key="4">
    <source>
        <dbReference type="ARBA" id="ARBA00023180"/>
    </source>
</evidence>
<dbReference type="Proteomes" id="UP000694941">
    <property type="component" value="Unplaced"/>
</dbReference>
<evidence type="ECO:0000313" key="10">
    <source>
        <dbReference type="RefSeq" id="XP_022244063.1"/>
    </source>
</evidence>
<keyword evidence="3" id="KW-1015">Disulfide bond</keyword>
<dbReference type="SUPFAM" id="SSF48431">
    <property type="entry name" value="Lipovitellin-phosvitin complex, superhelical domain"/>
    <property type="match status" value="1"/>
</dbReference>
<keyword evidence="4" id="KW-0325">Glycoprotein</keyword>
<dbReference type="InterPro" id="IPR001846">
    <property type="entry name" value="VWF_type-D"/>
</dbReference>
<keyword evidence="1 6" id="KW-0732">Signal</keyword>
<comment type="caution">
    <text evidence="5">Lacks conserved residue(s) required for the propagation of feature annotation.</text>
</comment>
<dbReference type="InterPro" id="IPR015816">
    <property type="entry name" value="Vitellinogen_b-sht_N"/>
</dbReference>
<reference evidence="10" key="1">
    <citation type="submission" date="2025-08" db="UniProtKB">
        <authorList>
            <consortium name="RefSeq"/>
        </authorList>
    </citation>
    <scope>IDENTIFICATION</scope>
    <source>
        <tissue evidence="10">Muscle</tissue>
    </source>
</reference>
<dbReference type="Gene3D" id="2.30.230.10">
    <property type="entry name" value="Lipovitellin, beta-sheet shell regions, chain A"/>
    <property type="match status" value="1"/>
</dbReference>
<keyword evidence="2" id="KW-0758">Storage protein</keyword>
<dbReference type="InterPro" id="IPR001747">
    <property type="entry name" value="Vitellogenin_N"/>
</dbReference>
<feature type="domain" description="Vitellogenin" evidence="7">
    <location>
        <begin position="20"/>
        <end position="578"/>
    </location>
</feature>
<evidence type="ECO:0000259" key="8">
    <source>
        <dbReference type="PROSITE" id="PS51233"/>
    </source>
</evidence>
<dbReference type="PANTHER" id="PTHR23345:SF15">
    <property type="entry name" value="VITELLOGENIN 1-RELATED"/>
    <property type="match status" value="1"/>
</dbReference>
<evidence type="ECO:0000256" key="6">
    <source>
        <dbReference type="SAM" id="SignalP"/>
    </source>
</evidence>
<keyword evidence="9" id="KW-1185">Reference proteome</keyword>
<evidence type="ECO:0000256" key="2">
    <source>
        <dbReference type="ARBA" id="ARBA00022761"/>
    </source>
</evidence>
<dbReference type="PANTHER" id="PTHR23345">
    <property type="entry name" value="VITELLOGENIN-RELATED"/>
    <property type="match status" value="1"/>
</dbReference>
<organism evidence="9 10">
    <name type="scientific">Limulus polyphemus</name>
    <name type="common">Atlantic horseshoe crab</name>
    <dbReference type="NCBI Taxonomy" id="6850"/>
    <lineage>
        <taxon>Eukaryota</taxon>
        <taxon>Metazoa</taxon>
        <taxon>Ecdysozoa</taxon>
        <taxon>Arthropoda</taxon>
        <taxon>Chelicerata</taxon>
        <taxon>Merostomata</taxon>
        <taxon>Xiphosura</taxon>
        <taxon>Limulidae</taxon>
        <taxon>Limulus</taxon>
    </lineage>
</organism>
<proteinExistence type="predicted"/>
<evidence type="ECO:0000256" key="5">
    <source>
        <dbReference type="PROSITE-ProRule" id="PRU00557"/>
    </source>
</evidence>
<dbReference type="SMART" id="SM00638">
    <property type="entry name" value="LPD_N"/>
    <property type="match status" value="1"/>
</dbReference>
<dbReference type="InterPro" id="IPR015819">
    <property type="entry name" value="Lipid_transp_b-sht_shell"/>
</dbReference>
<feature type="signal peptide" evidence="6">
    <location>
        <begin position="1"/>
        <end position="17"/>
    </location>
</feature>
<protein>
    <submittedName>
        <fullName evidence="10">Uncharacterized protein LOC106461405</fullName>
    </submittedName>
</protein>
<dbReference type="RefSeq" id="XP_022244063.1">
    <property type="nucleotide sequence ID" value="XM_022388355.1"/>
</dbReference>
<evidence type="ECO:0000256" key="1">
    <source>
        <dbReference type="ARBA" id="ARBA00022729"/>
    </source>
</evidence>
<name>A0ABM1SKA7_LIMPO</name>
<gene>
    <name evidence="10" type="primary">LOC106461405</name>
</gene>
<dbReference type="PROSITE" id="PS51233">
    <property type="entry name" value="VWFD"/>
    <property type="match status" value="1"/>
</dbReference>
<evidence type="ECO:0000259" key="7">
    <source>
        <dbReference type="PROSITE" id="PS51211"/>
    </source>
</evidence>
<dbReference type="Gene3D" id="1.25.10.20">
    <property type="entry name" value="Vitellinogen, superhelical"/>
    <property type="match status" value="1"/>
</dbReference>
<dbReference type="InterPro" id="IPR011030">
    <property type="entry name" value="Lipovitellin_superhlx_dom"/>
</dbReference>
<evidence type="ECO:0000256" key="3">
    <source>
        <dbReference type="ARBA" id="ARBA00023157"/>
    </source>
</evidence>
<accession>A0ABM1SKA7</accession>